<dbReference type="Proteomes" id="UP000221110">
    <property type="component" value="Segment"/>
</dbReference>
<sequence>MEFKIVVSSRHKGPIDQYIANLKNIDRVSPGGCEMHILRTTSGADIIFHADGYDPELYNEVHRHVHYILNAIRVPAGAHVVGVI</sequence>
<accession>A0A223LFB6</accession>
<evidence type="ECO:0000313" key="1">
    <source>
        <dbReference type="EMBL" id="ASU00693.1"/>
    </source>
</evidence>
<organism evidence="1 2">
    <name type="scientific">Aeromonas phage AS-gz</name>
    <dbReference type="NCBI Taxonomy" id="2026082"/>
    <lineage>
        <taxon>Viruses</taxon>
        <taxon>Duplodnaviria</taxon>
        <taxon>Heunggongvirae</taxon>
        <taxon>Uroviricota</taxon>
        <taxon>Caudoviricetes</taxon>
        <taxon>Pantevenvirales</taxon>
        <taxon>Straboviridae</taxon>
        <taxon>Tulanevirus</taxon>
        <taxon>Tulanevirus asgz</taxon>
    </lineage>
</organism>
<dbReference type="EMBL" id="MF479730">
    <property type="protein sequence ID" value="ASU00693.1"/>
    <property type="molecule type" value="Genomic_DNA"/>
</dbReference>
<reference evidence="1 2" key="1">
    <citation type="submission" date="2017-07" db="EMBL/GenBank/DDBJ databases">
        <title>In vitro design and evaluation of phage cocktails against multidrug-resistant Aeromonas salmonicida.</title>
        <authorList>
            <person name="Chen L."/>
            <person name="Yuan S."/>
            <person name="Ma Y."/>
        </authorList>
    </citation>
    <scope>NUCLEOTIDE SEQUENCE [LARGE SCALE GENOMIC DNA]</scope>
</reference>
<proteinExistence type="predicted"/>
<dbReference type="KEGG" id="vg:40089514"/>
<protein>
    <submittedName>
        <fullName evidence="1">Uncharacterized protein</fullName>
    </submittedName>
</protein>
<keyword evidence="2" id="KW-1185">Reference proteome</keyword>
<name>A0A223LFB6_9CAUD</name>
<dbReference type="GeneID" id="40089514"/>
<evidence type="ECO:0000313" key="2">
    <source>
        <dbReference type="Proteomes" id="UP000221110"/>
    </source>
</evidence>
<dbReference type="RefSeq" id="YP_009613144.1">
    <property type="nucleotide sequence ID" value="NC_042019.1"/>
</dbReference>